<sequence>MDKIIASKLNSQSESSTDLSSNIVINRVMELYRNGKITLDEAKGESWNMVLAAFETTALTVNHALILLAMFPQYQELVFRELQEVFPSGEDFEVEYSDLQKLVYLDCVLNETLRLIPTTPVSPRETKEDVRLSNGVLVPKGVILAIDIFNIHRNKDIWGHDADTFDPNRFLPENSRQRHPFAFIPFAKGKRNCIGWRYAQITLKIALAKIIRNYSFSTSFRYEDLTFVDNIVMKLDKTPLLNFKRRTT</sequence>
<keyword evidence="11" id="KW-0503">Monooxygenase</keyword>
<dbReference type="GeneID" id="6500516"/>
<dbReference type="GO" id="GO:0020037">
    <property type="term" value="F:heme binding"/>
    <property type="evidence" value="ECO:0007669"/>
    <property type="project" value="InterPro"/>
</dbReference>
<feature type="binding site" description="axial binding residue" evidence="13">
    <location>
        <position position="193"/>
    </location>
    <ligand>
        <name>heme</name>
        <dbReference type="ChEBI" id="CHEBI:30413"/>
    </ligand>
    <ligandPart>
        <name>Fe</name>
        <dbReference type="ChEBI" id="CHEBI:18248"/>
    </ligandPart>
</feature>
<dbReference type="AlphaFoldDB" id="A0A0P8ZXL3"/>
<dbReference type="SUPFAM" id="SSF48264">
    <property type="entry name" value="Cytochrome P450"/>
    <property type="match status" value="1"/>
</dbReference>
<dbReference type="InterPro" id="IPR002401">
    <property type="entry name" value="Cyt_P450_E_grp-I"/>
</dbReference>
<dbReference type="EMBL" id="CH902617">
    <property type="protein sequence ID" value="KPU79459.1"/>
    <property type="molecule type" value="Genomic_DNA"/>
</dbReference>
<dbReference type="InterPro" id="IPR001128">
    <property type="entry name" value="Cyt_P450"/>
</dbReference>
<dbReference type="PANTHER" id="PTHR24291">
    <property type="entry name" value="CYTOCHROME P450 FAMILY 4"/>
    <property type="match status" value="1"/>
</dbReference>
<organism evidence="14 15">
    <name type="scientific">Drosophila ananassae</name>
    <name type="common">Fruit fly</name>
    <dbReference type="NCBI Taxonomy" id="7217"/>
    <lineage>
        <taxon>Eukaryota</taxon>
        <taxon>Metazoa</taxon>
        <taxon>Ecdysozoa</taxon>
        <taxon>Arthropoda</taxon>
        <taxon>Hexapoda</taxon>
        <taxon>Insecta</taxon>
        <taxon>Pterygota</taxon>
        <taxon>Neoptera</taxon>
        <taxon>Endopterygota</taxon>
        <taxon>Diptera</taxon>
        <taxon>Brachycera</taxon>
        <taxon>Muscomorpha</taxon>
        <taxon>Ephydroidea</taxon>
        <taxon>Drosophilidae</taxon>
        <taxon>Drosophila</taxon>
        <taxon>Sophophora</taxon>
    </lineage>
</organism>
<dbReference type="InterPro" id="IPR050196">
    <property type="entry name" value="Cytochrome_P450_Monoox"/>
</dbReference>
<comment type="cofactor">
    <cofactor evidence="1 13">
        <name>heme</name>
        <dbReference type="ChEBI" id="CHEBI:30413"/>
    </cofactor>
</comment>
<evidence type="ECO:0000256" key="2">
    <source>
        <dbReference type="ARBA" id="ARBA00004174"/>
    </source>
</evidence>
<evidence type="ECO:0000256" key="10">
    <source>
        <dbReference type="ARBA" id="ARBA00023004"/>
    </source>
</evidence>
<evidence type="ECO:0000256" key="4">
    <source>
        <dbReference type="ARBA" id="ARBA00010617"/>
    </source>
</evidence>
<dbReference type="Proteomes" id="UP000007801">
    <property type="component" value="Unassembled WGS sequence"/>
</dbReference>
<dbReference type="KEGG" id="dan:26515388"/>
<evidence type="ECO:0000256" key="1">
    <source>
        <dbReference type="ARBA" id="ARBA00001971"/>
    </source>
</evidence>
<evidence type="ECO:0000256" key="11">
    <source>
        <dbReference type="ARBA" id="ARBA00023033"/>
    </source>
</evidence>
<evidence type="ECO:0000256" key="12">
    <source>
        <dbReference type="ARBA" id="ARBA00023136"/>
    </source>
</evidence>
<evidence type="ECO:0000256" key="13">
    <source>
        <dbReference type="PIRSR" id="PIRSR602401-1"/>
    </source>
</evidence>
<keyword evidence="15" id="KW-1185">Reference proteome</keyword>
<dbReference type="InterPro" id="IPR036396">
    <property type="entry name" value="Cyt_P450_sf"/>
</dbReference>
<evidence type="ECO:0000256" key="9">
    <source>
        <dbReference type="ARBA" id="ARBA00023002"/>
    </source>
</evidence>
<evidence type="ECO:0000256" key="7">
    <source>
        <dbReference type="ARBA" id="ARBA00022824"/>
    </source>
</evidence>
<evidence type="ECO:0000313" key="14">
    <source>
        <dbReference type="EMBL" id="KPU79459.1"/>
    </source>
</evidence>
<dbReference type="GO" id="GO:0004497">
    <property type="term" value="F:monooxygenase activity"/>
    <property type="evidence" value="ECO:0007669"/>
    <property type="project" value="UniProtKB-KW"/>
</dbReference>
<proteinExistence type="inferred from homology"/>
<keyword evidence="6 13" id="KW-0479">Metal-binding</keyword>
<evidence type="ECO:0000313" key="15">
    <source>
        <dbReference type="Proteomes" id="UP000007801"/>
    </source>
</evidence>
<keyword evidence="5 13" id="KW-0349">Heme</keyword>
<dbReference type="GO" id="GO:0016705">
    <property type="term" value="F:oxidoreductase activity, acting on paired donors, with incorporation or reduction of molecular oxygen"/>
    <property type="evidence" value="ECO:0007669"/>
    <property type="project" value="InterPro"/>
</dbReference>
<dbReference type="InParanoid" id="A0A0P8ZXL3"/>
<protein>
    <submittedName>
        <fullName evidence="14">Uncharacterized protein</fullName>
    </submittedName>
</protein>
<evidence type="ECO:0000256" key="3">
    <source>
        <dbReference type="ARBA" id="ARBA00004406"/>
    </source>
</evidence>
<keyword evidence="9" id="KW-0560">Oxidoreductase</keyword>
<keyword evidence="8" id="KW-0492">Microsome</keyword>
<dbReference type="STRING" id="7217.A0A0P8ZXL3"/>
<dbReference type="GO" id="GO:0005506">
    <property type="term" value="F:iron ion binding"/>
    <property type="evidence" value="ECO:0007669"/>
    <property type="project" value="InterPro"/>
</dbReference>
<keyword evidence="12" id="KW-0472">Membrane</keyword>
<dbReference type="PRINTS" id="PR00463">
    <property type="entry name" value="EP450I"/>
</dbReference>
<dbReference type="Gene3D" id="1.10.630.10">
    <property type="entry name" value="Cytochrome P450"/>
    <property type="match status" value="1"/>
</dbReference>
<accession>A0A0P8ZXL3</accession>
<reference evidence="14 15" key="1">
    <citation type="journal article" date="2007" name="Nature">
        <title>Evolution of genes and genomes on the Drosophila phylogeny.</title>
        <authorList>
            <consortium name="Drosophila 12 Genomes Consortium"/>
            <person name="Clark A.G."/>
            <person name="Eisen M.B."/>
            <person name="Smith D.R."/>
            <person name="Bergman C.M."/>
            <person name="Oliver B."/>
            <person name="Markow T.A."/>
            <person name="Kaufman T.C."/>
            <person name="Kellis M."/>
            <person name="Gelbart W."/>
            <person name="Iyer V.N."/>
            <person name="Pollard D.A."/>
            <person name="Sackton T.B."/>
            <person name="Larracuente A.M."/>
            <person name="Singh N.D."/>
            <person name="Abad J.P."/>
            <person name="Abt D.N."/>
            <person name="Adryan B."/>
            <person name="Aguade M."/>
            <person name="Akashi H."/>
            <person name="Anderson W.W."/>
            <person name="Aquadro C.F."/>
            <person name="Ardell D.H."/>
            <person name="Arguello R."/>
            <person name="Artieri C.G."/>
            <person name="Barbash D.A."/>
            <person name="Barker D."/>
            <person name="Barsanti P."/>
            <person name="Batterham P."/>
            <person name="Batzoglou S."/>
            <person name="Begun D."/>
            <person name="Bhutkar A."/>
            <person name="Blanco E."/>
            <person name="Bosak S.A."/>
            <person name="Bradley R.K."/>
            <person name="Brand A.D."/>
            <person name="Brent M.R."/>
            <person name="Brooks A.N."/>
            <person name="Brown R.H."/>
            <person name="Butlin R.K."/>
            <person name="Caggese C."/>
            <person name="Calvi B.R."/>
            <person name="Bernardo de Carvalho A."/>
            <person name="Caspi A."/>
            <person name="Castrezana S."/>
            <person name="Celniker S.E."/>
            <person name="Chang J.L."/>
            <person name="Chapple C."/>
            <person name="Chatterji S."/>
            <person name="Chinwalla A."/>
            <person name="Civetta A."/>
            <person name="Clifton S.W."/>
            <person name="Comeron J.M."/>
            <person name="Costello J.C."/>
            <person name="Coyne J.A."/>
            <person name="Daub J."/>
            <person name="David R.G."/>
            <person name="Delcher A.L."/>
            <person name="Delehaunty K."/>
            <person name="Do C.B."/>
            <person name="Ebling H."/>
            <person name="Edwards K."/>
            <person name="Eickbush T."/>
            <person name="Evans J.D."/>
            <person name="Filipski A."/>
            <person name="Findeiss S."/>
            <person name="Freyhult E."/>
            <person name="Fulton L."/>
            <person name="Fulton R."/>
            <person name="Garcia A.C."/>
            <person name="Gardiner A."/>
            <person name="Garfield D.A."/>
            <person name="Garvin B.E."/>
            <person name="Gibson G."/>
            <person name="Gilbert D."/>
            <person name="Gnerre S."/>
            <person name="Godfrey J."/>
            <person name="Good R."/>
            <person name="Gotea V."/>
            <person name="Gravely B."/>
            <person name="Greenberg A.J."/>
            <person name="Griffiths-Jones S."/>
            <person name="Gross S."/>
            <person name="Guigo R."/>
            <person name="Gustafson E.A."/>
            <person name="Haerty W."/>
            <person name="Hahn M.W."/>
            <person name="Halligan D.L."/>
            <person name="Halpern A.L."/>
            <person name="Halter G.M."/>
            <person name="Han M.V."/>
            <person name="Heger A."/>
            <person name="Hillier L."/>
            <person name="Hinrichs A.S."/>
            <person name="Holmes I."/>
            <person name="Hoskins R.A."/>
            <person name="Hubisz M.J."/>
            <person name="Hultmark D."/>
            <person name="Huntley M.A."/>
            <person name="Jaffe D.B."/>
            <person name="Jagadeeshan S."/>
            <person name="Jeck W.R."/>
            <person name="Johnson J."/>
            <person name="Jones C.D."/>
            <person name="Jordan W.C."/>
            <person name="Karpen G.H."/>
            <person name="Kataoka E."/>
            <person name="Keightley P.D."/>
            <person name="Kheradpour P."/>
            <person name="Kirkness E.F."/>
            <person name="Koerich L.B."/>
            <person name="Kristiansen K."/>
            <person name="Kudrna D."/>
            <person name="Kulathinal R.J."/>
            <person name="Kumar S."/>
            <person name="Kwok R."/>
            <person name="Lander E."/>
            <person name="Langley C.H."/>
            <person name="Lapoint R."/>
            <person name="Lazzaro B.P."/>
            <person name="Lee S.J."/>
            <person name="Levesque L."/>
            <person name="Li R."/>
            <person name="Lin C.F."/>
            <person name="Lin M.F."/>
            <person name="Lindblad-Toh K."/>
            <person name="Llopart A."/>
            <person name="Long M."/>
            <person name="Low L."/>
            <person name="Lozovsky E."/>
            <person name="Lu J."/>
            <person name="Luo M."/>
            <person name="Machado C.A."/>
            <person name="Makalowski W."/>
            <person name="Marzo M."/>
            <person name="Matsuda M."/>
            <person name="Matzkin L."/>
            <person name="McAllister B."/>
            <person name="McBride C.S."/>
            <person name="McKernan B."/>
            <person name="McKernan K."/>
            <person name="Mendez-Lago M."/>
            <person name="Minx P."/>
            <person name="Mollenhauer M.U."/>
            <person name="Montooth K."/>
            <person name="Mount S.M."/>
            <person name="Mu X."/>
            <person name="Myers E."/>
            <person name="Negre B."/>
            <person name="Newfeld S."/>
            <person name="Nielsen R."/>
            <person name="Noor M.A."/>
            <person name="O'Grady P."/>
            <person name="Pachter L."/>
            <person name="Papaceit M."/>
            <person name="Parisi M.J."/>
            <person name="Parisi M."/>
            <person name="Parts L."/>
            <person name="Pedersen J.S."/>
            <person name="Pesole G."/>
            <person name="Phillippy A.M."/>
            <person name="Ponting C.P."/>
            <person name="Pop M."/>
            <person name="Porcelli D."/>
            <person name="Powell J.R."/>
            <person name="Prohaska S."/>
            <person name="Pruitt K."/>
            <person name="Puig M."/>
            <person name="Quesneville H."/>
            <person name="Ram K.R."/>
            <person name="Rand D."/>
            <person name="Rasmussen M.D."/>
            <person name="Reed L.K."/>
            <person name="Reenan R."/>
            <person name="Reily A."/>
            <person name="Remington K.A."/>
            <person name="Rieger T.T."/>
            <person name="Ritchie M.G."/>
            <person name="Robin C."/>
            <person name="Rogers Y.H."/>
            <person name="Rohde C."/>
            <person name="Rozas J."/>
            <person name="Rubenfield M.J."/>
            <person name="Ruiz A."/>
            <person name="Russo S."/>
            <person name="Salzberg S.L."/>
            <person name="Sanchez-Gracia A."/>
            <person name="Saranga D.J."/>
            <person name="Sato H."/>
            <person name="Schaeffer S.W."/>
            <person name="Schatz M.C."/>
            <person name="Schlenke T."/>
            <person name="Schwartz R."/>
            <person name="Segarra C."/>
            <person name="Singh R.S."/>
            <person name="Sirot L."/>
            <person name="Sirota M."/>
            <person name="Sisneros N.B."/>
            <person name="Smith C.D."/>
            <person name="Smith T.F."/>
            <person name="Spieth J."/>
            <person name="Stage D.E."/>
            <person name="Stark A."/>
            <person name="Stephan W."/>
            <person name="Strausberg R.L."/>
            <person name="Strempel S."/>
            <person name="Sturgill D."/>
            <person name="Sutton G."/>
            <person name="Sutton G.G."/>
            <person name="Tao W."/>
            <person name="Teichmann S."/>
            <person name="Tobari Y.N."/>
            <person name="Tomimura Y."/>
            <person name="Tsolas J.M."/>
            <person name="Valente V.L."/>
            <person name="Venter E."/>
            <person name="Venter J.C."/>
            <person name="Vicario S."/>
            <person name="Vieira F.G."/>
            <person name="Vilella A.J."/>
            <person name="Villasante A."/>
            <person name="Walenz B."/>
            <person name="Wang J."/>
            <person name="Wasserman M."/>
            <person name="Watts T."/>
            <person name="Wilson D."/>
            <person name="Wilson R.K."/>
            <person name="Wing R.A."/>
            <person name="Wolfner M.F."/>
            <person name="Wong A."/>
            <person name="Wong G.K."/>
            <person name="Wu C.I."/>
            <person name="Wu G."/>
            <person name="Yamamoto D."/>
            <person name="Yang H.P."/>
            <person name="Yang S.P."/>
            <person name="Yorke J.A."/>
            <person name="Yoshida K."/>
            <person name="Zdobnov E."/>
            <person name="Zhang P."/>
            <person name="Zhang Y."/>
            <person name="Zimin A.V."/>
            <person name="Baldwin J."/>
            <person name="Abdouelleil A."/>
            <person name="Abdulkadir J."/>
            <person name="Abebe A."/>
            <person name="Abera B."/>
            <person name="Abreu J."/>
            <person name="Acer S.C."/>
            <person name="Aftuck L."/>
            <person name="Alexander A."/>
            <person name="An P."/>
            <person name="Anderson E."/>
            <person name="Anderson S."/>
            <person name="Arachi H."/>
            <person name="Azer M."/>
            <person name="Bachantsang P."/>
            <person name="Barry A."/>
            <person name="Bayul T."/>
            <person name="Berlin A."/>
            <person name="Bessette D."/>
            <person name="Bloom T."/>
            <person name="Blye J."/>
            <person name="Boguslavskiy L."/>
            <person name="Bonnet C."/>
            <person name="Boukhgalter B."/>
            <person name="Bourzgui I."/>
            <person name="Brown A."/>
            <person name="Cahill P."/>
            <person name="Channer S."/>
            <person name="Cheshatsang Y."/>
            <person name="Chuda L."/>
            <person name="Citroen M."/>
            <person name="Collymore A."/>
            <person name="Cooke P."/>
            <person name="Costello M."/>
            <person name="D'Aco K."/>
            <person name="Daza R."/>
            <person name="De Haan G."/>
            <person name="DeGray S."/>
            <person name="DeMaso C."/>
            <person name="Dhargay N."/>
            <person name="Dooley K."/>
            <person name="Dooley E."/>
            <person name="Doricent M."/>
            <person name="Dorje P."/>
            <person name="Dorjee K."/>
            <person name="Dupes A."/>
            <person name="Elong R."/>
            <person name="Falk J."/>
            <person name="Farina A."/>
            <person name="Faro S."/>
            <person name="Ferguson D."/>
            <person name="Fisher S."/>
            <person name="Foley C.D."/>
            <person name="Franke A."/>
            <person name="Friedrich D."/>
            <person name="Gadbois L."/>
            <person name="Gearin G."/>
            <person name="Gearin C.R."/>
            <person name="Giannoukos G."/>
            <person name="Goode T."/>
            <person name="Graham J."/>
            <person name="Grandbois E."/>
            <person name="Grewal S."/>
            <person name="Gyaltsen K."/>
            <person name="Hafez N."/>
            <person name="Hagos B."/>
            <person name="Hall J."/>
            <person name="Henson C."/>
            <person name="Hollinger A."/>
            <person name="Honan T."/>
            <person name="Huard M.D."/>
            <person name="Hughes L."/>
            <person name="Hurhula B."/>
            <person name="Husby M.E."/>
            <person name="Kamat A."/>
            <person name="Kanga B."/>
            <person name="Kashin S."/>
            <person name="Khazanovich D."/>
            <person name="Kisner P."/>
            <person name="Lance K."/>
            <person name="Lara M."/>
            <person name="Lee W."/>
            <person name="Lennon N."/>
            <person name="Letendre F."/>
            <person name="LeVine R."/>
            <person name="Lipovsky A."/>
            <person name="Liu X."/>
            <person name="Liu J."/>
            <person name="Liu S."/>
            <person name="Lokyitsang T."/>
            <person name="Lokyitsang Y."/>
            <person name="Lubonja R."/>
            <person name="Lui A."/>
            <person name="MacDonald P."/>
            <person name="Magnisalis V."/>
            <person name="Maru K."/>
            <person name="Matthews C."/>
            <person name="McCusker W."/>
            <person name="McDonough S."/>
            <person name="Mehta T."/>
            <person name="Meldrim J."/>
            <person name="Meneus L."/>
            <person name="Mihai O."/>
            <person name="Mihalev A."/>
            <person name="Mihova T."/>
            <person name="Mittelman R."/>
            <person name="Mlenga V."/>
            <person name="Montmayeur A."/>
            <person name="Mulrain L."/>
            <person name="Navidi A."/>
            <person name="Naylor J."/>
            <person name="Negash T."/>
            <person name="Nguyen T."/>
            <person name="Nguyen N."/>
            <person name="Nicol R."/>
            <person name="Norbu C."/>
            <person name="Norbu N."/>
            <person name="Novod N."/>
            <person name="O'Neill B."/>
            <person name="Osman S."/>
            <person name="Markiewicz E."/>
            <person name="Oyono O.L."/>
            <person name="Patti C."/>
            <person name="Phunkhang P."/>
            <person name="Pierre F."/>
            <person name="Priest M."/>
            <person name="Raghuraman S."/>
            <person name="Rege F."/>
            <person name="Reyes R."/>
            <person name="Rise C."/>
            <person name="Rogov P."/>
            <person name="Ross K."/>
            <person name="Ryan E."/>
            <person name="Settipalli S."/>
            <person name="Shea T."/>
            <person name="Sherpa N."/>
            <person name="Shi L."/>
            <person name="Shih D."/>
            <person name="Sparrow T."/>
            <person name="Spaulding J."/>
            <person name="Stalker J."/>
            <person name="Stange-Thomann N."/>
            <person name="Stavropoulos S."/>
            <person name="Stone C."/>
            <person name="Strader C."/>
            <person name="Tesfaye S."/>
            <person name="Thomson T."/>
            <person name="Thoulutsang Y."/>
            <person name="Thoulutsang D."/>
            <person name="Topham K."/>
            <person name="Topping I."/>
            <person name="Tsamla T."/>
            <person name="Vassiliev H."/>
            <person name="Vo A."/>
            <person name="Wangchuk T."/>
            <person name="Wangdi T."/>
            <person name="Weiand M."/>
            <person name="Wilkinson J."/>
            <person name="Wilson A."/>
            <person name="Yadav S."/>
            <person name="Young G."/>
            <person name="Yu Q."/>
            <person name="Zembek L."/>
            <person name="Zhong D."/>
            <person name="Zimmer A."/>
            <person name="Zwirko Z."/>
            <person name="Jaffe D.B."/>
            <person name="Alvarez P."/>
            <person name="Brockman W."/>
            <person name="Butler J."/>
            <person name="Chin C."/>
            <person name="Gnerre S."/>
            <person name="Grabherr M."/>
            <person name="Kleber M."/>
            <person name="Mauceli E."/>
            <person name="MacCallum I."/>
        </authorList>
    </citation>
    <scope>NUCLEOTIDE SEQUENCE [LARGE SCALE GENOMIC DNA]</scope>
    <source>
        <strain evidence="15">Tucson 14024-0371.13</strain>
    </source>
</reference>
<name>A0A0P8ZXL3_DROAN</name>
<comment type="subcellular location">
    <subcellularLocation>
        <location evidence="3">Endoplasmic reticulum membrane</location>
        <topology evidence="3">Peripheral membrane protein</topology>
    </subcellularLocation>
    <subcellularLocation>
        <location evidence="2">Microsome membrane</location>
        <topology evidence="2">Peripheral membrane protein</topology>
    </subcellularLocation>
</comment>
<dbReference type="GO" id="GO:0005789">
    <property type="term" value="C:endoplasmic reticulum membrane"/>
    <property type="evidence" value="ECO:0007669"/>
    <property type="project" value="UniProtKB-SubCell"/>
</dbReference>
<dbReference type="Pfam" id="PF00067">
    <property type="entry name" value="p450"/>
    <property type="match status" value="1"/>
</dbReference>
<keyword evidence="7" id="KW-0256">Endoplasmic reticulum</keyword>
<evidence type="ECO:0000256" key="8">
    <source>
        <dbReference type="ARBA" id="ARBA00022848"/>
    </source>
</evidence>
<evidence type="ECO:0000256" key="6">
    <source>
        <dbReference type="ARBA" id="ARBA00022723"/>
    </source>
</evidence>
<gene>
    <name evidence="14" type="primary">Dana\GF27979</name>
    <name evidence="14" type="ORF">GF27979</name>
</gene>
<dbReference type="PANTHER" id="PTHR24291:SF50">
    <property type="entry name" value="BIFUNCTIONAL ALBAFLAVENONE MONOOXYGENASE_TERPENE SYNTHASE"/>
    <property type="match status" value="1"/>
</dbReference>
<dbReference type="OrthoDB" id="1470350at2759"/>
<keyword evidence="10 13" id="KW-0408">Iron</keyword>
<dbReference type="PRINTS" id="PR00385">
    <property type="entry name" value="P450"/>
</dbReference>
<comment type="similarity">
    <text evidence="4">Belongs to the cytochrome P450 family.</text>
</comment>
<evidence type="ECO:0000256" key="5">
    <source>
        <dbReference type="ARBA" id="ARBA00022617"/>
    </source>
</evidence>